<reference evidence="3" key="2">
    <citation type="submission" date="2015-07" db="EMBL/GenBank/DDBJ databases">
        <title>Contrasting host-pathogen interactions and genome evolution in two generalist and specialist microsporidian pathogens of mosquitoes.</title>
        <authorList>
            <consortium name="The Broad Institute Genomics Platform"/>
            <consortium name="The Broad Institute Genome Sequencing Center for Infectious Disease"/>
            <person name="Cuomo C.A."/>
            <person name="Sanscrainte N.D."/>
            <person name="Goldberg J.M."/>
            <person name="Heiman D."/>
            <person name="Young S."/>
            <person name="Zeng Q."/>
            <person name="Becnel J.J."/>
            <person name="Birren B.W."/>
        </authorList>
    </citation>
    <scope>NUCLEOTIDE SEQUENCE [LARGE SCALE GENOMIC DNA]</scope>
    <source>
        <strain evidence="3">USNM 41457</strain>
    </source>
</reference>
<reference evidence="2 3" key="1">
    <citation type="submission" date="2011-08" db="EMBL/GenBank/DDBJ databases">
        <authorList>
            <person name="Liu Z.J."/>
            <person name="Shi F.L."/>
            <person name="Lu J.Q."/>
            <person name="Li M."/>
            <person name="Wang Z.L."/>
        </authorList>
    </citation>
    <scope>NUCLEOTIDE SEQUENCE [LARGE SCALE GENOMIC DNA]</scope>
    <source>
        <strain evidence="2 3">USNM 41457</strain>
    </source>
</reference>
<protein>
    <submittedName>
        <fullName evidence="2">Uncharacterized protein</fullName>
    </submittedName>
</protein>
<keyword evidence="1" id="KW-1133">Transmembrane helix</keyword>
<evidence type="ECO:0000313" key="2">
    <source>
        <dbReference type="EMBL" id="EJW03695.1"/>
    </source>
</evidence>
<organism evidence="2 3">
    <name type="scientific">Edhazardia aedis (strain USNM 41457)</name>
    <name type="common">Microsporidian parasite</name>
    <dbReference type="NCBI Taxonomy" id="1003232"/>
    <lineage>
        <taxon>Eukaryota</taxon>
        <taxon>Fungi</taxon>
        <taxon>Fungi incertae sedis</taxon>
        <taxon>Microsporidia</taxon>
        <taxon>Edhazardia</taxon>
    </lineage>
</organism>
<sequence>MFALWYIPLLVIIVPFLMAMSIPLFHLNKLKKIVACGSIIIISIIGCAINQFFSTTQSCYVINISDDYQLRLSSTPTRKVFVVFESAIQKSLIDGDEKYKSSELENYFKKMGKDSKKNKKKYITLYLDSFFDKENDVKKLAKAYTKFNWTIYLPNGGFFIAKVRHRDPASVKEFFKTSEQLDKDYQKNTRVKIEKSNL</sequence>
<feature type="transmembrane region" description="Helical" evidence="1">
    <location>
        <begin position="6"/>
        <end position="26"/>
    </location>
</feature>
<dbReference type="Proteomes" id="UP000003163">
    <property type="component" value="Unassembled WGS sequence"/>
</dbReference>
<keyword evidence="1" id="KW-0472">Membrane</keyword>
<feature type="transmembrane region" description="Helical" evidence="1">
    <location>
        <begin position="33"/>
        <end position="53"/>
    </location>
</feature>
<dbReference type="AlphaFoldDB" id="J9DM72"/>
<keyword evidence="1" id="KW-0812">Transmembrane</keyword>
<evidence type="ECO:0000256" key="1">
    <source>
        <dbReference type="SAM" id="Phobius"/>
    </source>
</evidence>
<gene>
    <name evidence="2" type="ORF">EDEG_00183</name>
</gene>
<dbReference type="HOGENOM" id="CLU_092856_0_0_1"/>
<dbReference type="VEuPathDB" id="MicrosporidiaDB:EDEG_00183"/>
<comment type="caution">
    <text evidence="2">The sequence shown here is derived from an EMBL/GenBank/DDBJ whole genome shotgun (WGS) entry which is preliminary data.</text>
</comment>
<proteinExistence type="predicted"/>
<keyword evidence="3" id="KW-1185">Reference proteome</keyword>
<dbReference type="EMBL" id="AFBI03000002">
    <property type="protein sequence ID" value="EJW03695.1"/>
    <property type="molecule type" value="Genomic_DNA"/>
</dbReference>
<dbReference type="InParanoid" id="J9DM72"/>
<evidence type="ECO:0000313" key="3">
    <source>
        <dbReference type="Proteomes" id="UP000003163"/>
    </source>
</evidence>
<name>J9DM72_EDHAE</name>
<accession>J9DM72</accession>